<proteinExistence type="inferred from homology"/>
<keyword evidence="10" id="KW-1185">Reference proteome</keyword>
<dbReference type="Gene3D" id="1.10.10.10">
    <property type="entry name" value="Winged helix-like DNA-binding domain superfamily/Winged helix DNA-binding domain"/>
    <property type="match status" value="1"/>
</dbReference>
<evidence type="ECO:0000256" key="5">
    <source>
        <dbReference type="ARBA" id="ARBA00023163"/>
    </source>
</evidence>
<feature type="domain" description="RNA polymerase sigma-70 region 2" evidence="7">
    <location>
        <begin position="26"/>
        <end position="90"/>
    </location>
</feature>
<evidence type="ECO:0000259" key="8">
    <source>
        <dbReference type="Pfam" id="PF08281"/>
    </source>
</evidence>
<dbReference type="GO" id="GO:0000428">
    <property type="term" value="C:DNA-directed RNA polymerase complex"/>
    <property type="evidence" value="ECO:0007669"/>
    <property type="project" value="UniProtKB-KW"/>
</dbReference>
<dbReference type="NCBIfam" id="TIGR02985">
    <property type="entry name" value="Sig70_bacteroi1"/>
    <property type="match status" value="1"/>
</dbReference>
<dbReference type="InterPro" id="IPR013325">
    <property type="entry name" value="RNA_pol_sigma_r2"/>
</dbReference>
<reference evidence="10" key="1">
    <citation type="journal article" date="2019" name="Int. J. Syst. Evol. Microbiol.">
        <title>The Global Catalogue of Microorganisms (GCM) 10K type strain sequencing project: providing services to taxonomists for standard genome sequencing and annotation.</title>
        <authorList>
            <consortium name="The Broad Institute Genomics Platform"/>
            <consortium name="The Broad Institute Genome Sequencing Center for Infectious Disease"/>
            <person name="Wu L."/>
            <person name="Ma J."/>
        </authorList>
    </citation>
    <scope>NUCLEOTIDE SEQUENCE [LARGE SCALE GENOMIC DNA]</scope>
    <source>
        <strain evidence="10">CGMCC 1.15342</strain>
    </source>
</reference>
<keyword evidence="2 6" id="KW-0805">Transcription regulation</keyword>
<sequence>MDYAKQLDIVLLEQIRDGNEQAFAALYDRYAGRLYGNLIKLVKDRDVAQELLQDVFLKIWEKRKSIRVESSFAAYLFAITKHMALNFSRRVVLDAKVVSSLAAEAPDGYSHIEEGMIAKELERLYDNAVNALPPKRRVVYIRCKHEGKTYEQVSRELGISTSTINDHMVKALRFIEQHLRYDGVVGLILIAGLPYF</sequence>
<dbReference type="InterPro" id="IPR036388">
    <property type="entry name" value="WH-like_DNA-bd_sf"/>
</dbReference>
<dbReference type="InterPro" id="IPR013249">
    <property type="entry name" value="RNA_pol_sigma70_r4_t2"/>
</dbReference>
<dbReference type="InterPro" id="IPR007627">
    <property type="entry name" value="RNA_pol_sigma70_r2"/>
</dbReference>
<keyword evidence="4 6" id="KW-0238">DNA-binding</keyword>
<comment type="similarity">
    <text evidence="1 6">Belongs to the sigma-70 factor family. ECF subfamily.</text>
</comment>
<dbReference type="NCBIfam" id="TIGR02937">
    <property type="entry name" value="sigma70-ECF"/>
    <property type="match status" value="1"/>
</dbReference>
<name>A0ABQ1KXU1_9SPHI</name>
<dbReference type="Proteomes" id="UP000597338">
    <property type="component" value="Unassembled WGS sequence"/>
</dbReference>
<evidence type="ECO:0000256" key="3">
    <source>
        <dbReference type="ARBA" id="ARBA00023082"/>
    </source>
</evidence>
<evidence type="ECO:0000256" key="6">
    <source>
        <dbReference type="RuleBase" id="RU000716"/>
    </source>
</evidence>
<feature type="domain" description="RNA polymerase sigma factor 70 region 4 type 2" evidence="8">
    <location>
        <begin position="124"/>
        <end position="174"/>
    </location>
</feature>
<keyword evidence="9" id="KW-0240">DNA-directed RNA polymerase</keyword>
<accession>A0ABQ1KXU1</accession>
<dbReference type="InterPro" id="IPR014284">
    <property type="entry name" value="RNA_pol_sigma-70_dom"/>
</dbReference>
<dbReference type="PANTHER" id="PTHR43133:SF46">
    <property type="entry name" value="RNA POLYMERASE SIGMA-70 FACTOR ECF SUBFAMILY"/>
    <property type="match status" value="1"/>
</dbReference>
<keyword evidence="5 6" id="KW-0804">Transcription</keyword>
<evidence type="ECO:0000256" key="4">
    <source>
        <dbReference type="ARBA" id="ARBA00023125"/>
    </source>
</evidence>
<dbReference type="SUPFAM" id="SSF88659">
    <property type="entry name" value="Sigma3 and sigma4 domains of RNA polymerase sigma factors"/>
    <property type="match status" value="1"/>
</dbReference>
<dbReference type="InterPro" id="IPR039425">
    <property type="entry name" value="RNA_pol_sigma-70-like"/>
</dbReference>
<dbReference type="SUPFAM" id="SSF88946">
    <property type="entry name" value="Sigma2 domain of RNA polymerase sigma factors"/>
    <property type="match status" value="1"/>
</dbReference>
<evidence type="ECO:0000256" key="1">
    <source>
        <dbReference type="ARBA" id="ARBA00010641"/>
    </source>
</evidence>
<keyword evidence="3 6" id="KW-0731">Sigma factor</keyword>
<dbReference type="PANTHER" id="PTHR43133">
    <property type="entry name" value="RNA POLYMERASE ECF-TYPE SIGMA FACTO"/>
    <property type="match status" value="1"/>
</dbReference>
<dbReference type="InterPro" id="IPR000838">
    <property type="entry name" value="RNA_pol_sigma70_ECF_CS"/>
</dbReference>
<dbReference type="PROSITE" id="PS01063">
    <property type="entry name" value="SIGMA70_ECF"/>
    <property type="match status" value="1"/>
</dbReference>
<dbReference type="RefSeq" id="WP_188746637.1">
    <property type="nucleotide sequence ID" value="NZ_BMIK01000001.1"/>
</dbReference>
<dbReference type="EMBL" id="BMIK01000001">
    <property type="protein sequence ID" value="GGC14527.1"/>
    <property type="molecule type" value="Genomic_DNA"/>
</dbReference>
<organism evidence="9 10">
    <name type="scientific">Parapedobacter defluvii</name>
    <dbReference type="NCBI Taxonomy" id="2045106"/>
    <lineage>
        <taxon>Bacteria</taxon>
        <taxon>Pseudomonadati</taxon>
        <taxon>Bacteroidota</taxon>
        <taxon>Sphingobacteriia</taxon>
        <taxon>Sphingobacteriales</taxon>
        <taxon>Sphingobacteriaceae</taxon>
        <taxon>Parapedobacter</taxon>
    </lineage>
</organism>
<protein>
    <recommendedName>
        <fullName evidence="6">RNA polymerase sigma factor</fullName>
    </recommendedName>
</protein>
<evidence type="ECO:0000313" key="9">
    <source>
        <dbReference type="EMBL" id="GGC14527.1"/>
    </source>
</evidence>
<dbReference type="Gene3D" id="1.10.1740.10">
    <property type="match status" value="1"/>
</dbReference>
<evidence type="ECO:0000313" key="10">
    <source>
        <dbReference type="Proteomes" id="UP000597338"/>
    </source>
</evidence>
<dbReference type="Pfam" id="PF04542">
    <property type="entry name" value="Sigma70_r2"/>
    <property type="match status" value="1"/>
</dbReference>
<dbReference type="InterPro" id="IPR013324">
    <property type="entry name" value="RNA_pol_sigma_r3/r4-like"/>
</dbReference>
<evidence type="ECO:0000256" key="2">
    <source>
        <dbReference type="ARBA" id="ARBA00023015"/>
    </source>
</evidence>
<dbReference type="InterPro" id="IPR014327">
    <property type="entry name" value="RNA_pol_sigma70_bacteroid"/>
</dbReference>
<dbReference type="Pfam" id="PF08281">
    <property type="entry name" value="Sigma70_r4_2"/>
    <property type="match status" value="1"/>
</dbReference>
<gene>
    <name evidence="9" type="ORF">GCM10011386_02820</name>
</gene>
<comment type="caution">
    <text evidence="9">The sequence shown here is derived from an EMBL/GenBank/DDBJ whole genome shotgun (WGS) entry which is preliminary data.</text>
</comment>
<evidence type="ECO:0000259" key="7">
    <source>
        <dbReference type="Pfam" id="PF04542"/>
    </source>
</evidence>